<reference evidence="1" key="1">
    <citation type="journal article" date="2022" name="bioRxiv">
        <title>Sequencing and chromosome-scale assembly of the giantPleurodeles waltlgenome.</title>
        <authorList>
            <person name="Brown T."/>
            <person name="Elewa A."/>
            <person name="Iarovenko S."/>
            <person name="Subramanian E."/>
            <person name="Araus A.J."/>
            <person name="Petzold A."/>
            <person name="Susuki M."/>
            <person name="Suzuki K.-i.T."/>
            <person name="Hayashi T."/>
            <person name="Toyoda A."/>
            <person name="Oliveira C."/>
            <person name="Osipova E."/>
            <person name="Leigh N.D."/>
            <person name="Simon A."/>
            <person name="Yun M.H."/>
        </authorList>
    </citation>
    <scope>NUCLEOTIDE SEQUENCE</scope>
    <source>
        <strain evidence="1">20211129_DDA</strain>
        <tissue evidence="1">Liver</tissue>
    </source>
</reference>
<name>A0AAV7TS13_PLEWA</name>
<protein>
    <submittedName>
        <fullName evidence="1">Uncharacterized protein</fullName>
    </submittedName>
</protein>
<dbReference type="Proteomes" id="UP001066276">
    <property type="component" value="Chromosome 3_2"/>
</dbReference>
<gene>
    <name evidence="1" type="ORF">NDU88_004234</name>
</gene>
<keyword evidence="2" id="KW-1185">Reference proteome</keyword>
<evidence type="ECO:0000313" key="2">
    <source>
        <dbReference type="Proteomes" id="UP001066276"/>
    </source>
</evidence>
<organism evidence="1 2">
    <name type="scientific">Pleurodeles waltl</name>
    <name type="common">Iberian ribbed newt</name>
    <dbReference type="NCBI Taxonomy" id="8319"/>
    <lineage>
        <taxon>Eukaryota</taxon>
        <taxon>Metazoa</taxon>
        <taxon>Chordata</taxon>
        <taxon>Craniata</taxon>
        <taxon>Vertebrata</taxon>
        <taxon>Euteleostomi</taxon>
        <taxon>Amphibia</taxon>
        <taxon>Batrachia</taxon>
        <taxon>Caudata</taxon>
        <taxon>Salamandroidea</taxon>
        <taxon>Salamandridae</taxon>
        <taxon>Pleurodelinae</taxon>
        <taxon>Pleurodeles</taxon>
    </lineage>
</organism>
<proteinExistence type="predicted"/>
<accession>A0AAV7TS13</accession>
<evidence type="ECO:0000313" key="1">
    <source>
        <dbReference type="EMBL" id="KAJ1178995.1"/>
    </source>
</evidence>
<dbReference type="AlphaFoldDB" id="A0AAV7TS13"/>
<dbReference type="EMBL" id="JANPWB010000006">
    <property type="protein sequence ID" value="KAJ1178995.1"/>
    <property type="molecule type" value="Genomic_DNA"/>
</dbReference>
<comment type="caution">
    <text evidence="1">The sequence shown here is derived from an EMBL/GenBank/DDBJ whole genome shotgun (WGS) entry which is preliminary data.</text>
</comment>
<sequence>MASGQPGRSRLAWQPCSEGRVYVYAVGSGTAMAQPWEKQGLGGVPALQKFDPSQDLFDAQFGDRGWGNVEVLGTSGECEDLDAEPDYEEDYLEEGTIV</sequence>